<evidence type="ECO:0000256" key="1">
    <source>
        <dbReference type="SAM" id="MobiDB-lite"/>
    </source>
</evidence>
<dbReference type="EMBL" id="QKZL01000006">
    <property type="protein sequence ID" value="PZX16526.1"/>
    <property type="molecule type" value="Genomic_DNA"/>
</dbReference>
<protein>
    <submittedName>
        <fullName evidence="2">Uncharacterized membrane protein YebE (DUF533 family)</fullName>
    </submittedName>
</protein>
<dbReference type="AlphaFoldDB" id="A0A2W7NT80"/>
<proteinExistence type="predicted"/>
<reference evidence="2 3" key="1">
    <citation type="submission" date="2018-06" db="EMBL/GenBank/DDBJ databases">
        <title>Genomic Encyclopedia of Archaeal and Bacterial Type Strains, Phase II (KMG-II): from individual species to whole genera.</title>
        <authorList>
            <person name="Goeker M."/>
        </authorList>
    </citation>
    <scope>NUCLEOTIDE SEQUENCE [LARGE SCALE GENOMIC DNA]</scope>
    <source>
        <strain evidence="2 3">DSM 22009</strain>
    </source>
</reference>
<comment type="caution">
    <text evidence="2">The sequence shown here is derived from an EMBL/GenBank/DDBJ whole genome shotgun (WGS) entry which is preliminary data.</text>
</comment>
<accession>A0A2W7NT80</accession>
<dbReference type="Pfam" id="PF04391">
    <property type="entry name" value="DUF533"/>
    <property type="match status" value="1"/>
</dbReference>
<dbReference type="SUPFAM" id="SSF158682">
    <property type="entry name" value="TerB-like"/>
    <property type="match status" value="1"/>
</dbReference>
<evidence type="ECO:0000313" key="3">
    <source>
        <dbReference type="Proteomes" id="UP000248916"/>
    </source>
</evidence>
<dbReference type="Proteomes" id="UP000248916">
    <property type="component" value="Unassembled WGS sequence"/>
</dbReference>
<evidence type="ECO:0000313" key="2">
    <source>
        <dbReference type="EMBL" id="PZX16526.1"/>
    </source>
</evidence>
<dbReference type="InterPro" id="IPR029024">
    <property type="entry name" value="TerB-like"/>
</dbReference>
<sequence>METEGVVMSLKRILGTVLASRLAGRGRRRRGGLGSSALLGGMGYRRRPALRGKAGLAALGFMAYRAYRDHQARNPGTAGVQTAGTGATQTDGGIGGMVNKLVDTISGATSSTATEAEEPSAAELREDEQAAENLSDAKALLLIRAMITAAYSDGALSSEERERIMGEIAEAGGDAEDRQVMEREIANPKPLDELLRDVQDKETAEEFYLASAAAVDGETEANRSYLETLRQRLDISEEEAREVEELTA</sequence>
<dbReference type="Gene3D" id="1.10.3680.10">
    <property type="entry name" value="TerB-like"/>
    <property type="match status" value="1"/>
</dbReference>
<dbReference type="InterPro" id="IPR007486">
    <property type="entry name" value="YebE"/>
</dbReference>
<gene>
    <name evidence="2" type="ORF">LX81_01895</name>
</gene>
<name>A0A2W7NT80_9RHOB</name>
<organism evidence="2 3">
    <name type="scientific">Palleronia aestuarii</name>
    <dbReference type="NCBI Taxonomy" id="568105"/>
    <lineage>
        <taxon>Bacteria</taxon>
        <taxon>Pseudomonadati</taxon>
        <taxon>Pseudomonadota</taxon>
        <taxon>Alphaproteobacteria</taxon>
        <taxon>Rhodobacterales</taxon>
        <taxon>Roseobacteraceae</taxon>
        <taxon>Palleronia</taxon>
    </lineage>
</organism>
<dbReference type="CDD" id="cd07178">
    <property type="entry name" value="terB_like_YebE"/>
    <property type="match status" value="1"/>
</dbReference>
<keyword evidence="3" id="KW-1185">Reference proteome</keyword>
<feature type="region of interest" description="Disordered" evidence="1">
    <location>
        <begin position="109"/>
        <end position="130"/>
    </location>
</feature>